<reference evidence="16" key="1">
    <citation type="submission" date="2022-11" db="EMBL/GenBank/DDBJ databases">
        <authorList>
            <person name="Kikuchi T."/>
        </authorList>
    </citation>
    <scope>NUCLEOTIDE SEQUENCE</scope>
    <source>
        <strain evidence="16">PS1010</strain>
    </source>
</reference>
<evidence type="ECO:0000256" key="13">
    <source>
        <dbReference type="SAM" id="MobiDB-lite"/>
    </source>
</evidence>
<dbReference type="PIRSF" id="PIRSF000808">
    <property type="entry name" value="GalT"/>
    <property type="match status" value="1"/>
</dbReference>
<dbReference type="GO" id="GO:0008270">
    <property type="term" value="F:zinc ion binding"/>
    <property type="evidence" value="ECO:0007669"/>
    <property type="project" value="InterPro"/>
</dbReference>
<keyword evidence="8" id="KW-0862">Zinc</keyword>
<dbReference type="Pfam" id="PF01087">
    <property type="entry name" value="GalP_UDP_transf"/>
    <property type="match status" value="1"/>
</dbReference>
<comment type="similarity">
    <text evidence="4 12">Belongs to the galactose-1-phosphate uridylyltransferase type 1 family.</text>
</comment>
<evidence type="ECO:0000259" key="14">
    <source>
        <dbReference type="Pfam" id="PF01087"/>
    </source>
</evidence>
<evidence type="ECO:0000313" key="17">
    <source>
        <dbReference type="Proteomes" id="UP001152747"/>
    </source>
</evidence>
<evidence type="ECO:0000256" key="2">
    <source>
        <dbReference type="ARBA" id="ARBA00001947"/>
    </source>
</evidence>
<feature type="region of interest" description="Disordered" evidence="13">
    <location>
        <begin position="37"/>
        <end position="58"/>
    </location>
</feature>
<dbReference type="AlphaFoldDB" id="A0A9P1IGU5"/>
<feature type="domain" description="Galactose-1-phosphate uridyl transferase N-terminal" evidence="14">
    <location>
        <begin position="4"/>
        <end position="172"/>
    </location>
</feature>
<dbReference type="FunFam" id="3.30.428.10:FF:000001">
    <property type="entry name" value="Galactose-1-phosphate uridylyltransferase"/>
    <property type="match status" value="1"/>
</dbReference>
<dbReference type="EC" id="2.7.7.12" evidence="12"/>
<dbReference type="GO" id="GO:0005737">
    <property type="term" value="C:cytoplasm"/>
    <property type="evidence" value="ECO:0007669"/>
    <property type="project" value="TreeGrafter"/>
</dbReference>
<dbReference type="PROSITE" id="PS00117">
    <property type="entry name" value="GAL_P_UDP_TRANSF_I"/>
    <property type="match status" value="1"/>
</dbReference>
<keyword evidence="7 12" id="KW-0479">Metal-binding</keyword>
<dbReference type="PANTHER" id="PTHR11943:SF1">
    <property type="entry name" value="GALACTOSE-1-PHOSPHATE URIDYLYLTRANSFERASE"/>
    <property type="match status" value="1"/>
</dbReference>
<keyword evidence="6 12" id="KW-0548">Nucleotidyltransferase</keyword>
<keyword evidence="9 12" id="KW-0299">Galactose metabolism</keyword>
<dbReference type="CDD" id="cd00608">
    <property type="entry name" value="GalT"/>
    <property type="match status" value="1"/>
</dbReference>
<evidence type="ECO:0000256" key="10">
    <source>
        <dbReference type="ARBA" id="ARBA00023277"/>
    </source>
</evidence>
<dbReference type="GO" id="GO:0033499">
    <property type="term" value="P:galactose catabolic process via UDP-galactose, Leloir pathway"/>
    <property type="evidence" value="ECO:0007669"/>
    <property type="project" value="TreeGrafter"/>
</dbReference>
<evidence type="ECO:0000256" key="6">
    <source>
        <dbReference type="ARBA" id="ARBA00022695"/>
    </source>
</evidence>
<name>A0A9P1IGU5_9PELO</name>
<evidence type="ECO:0000256" key="12">
    <source>
        <dbReference type="RuleBase" id="RU000506"/>
    </source>
</evidence>
<evidence type="ECO:0000256" key="5">
    <source>
        <dbReference type="ARBA" id="ARBA00022679"/>
    </source>
</evidence>
<evidence type="ECO:0000256" key="1">
    <source>
        <dbReference type="ARBA" id="ARBA00001107"/>
    </source>
</evidence>
<feature type="active site" description="Tele-UMP-histidine intermediate" evidence="11">
    <location>
        <position position="162"/>
    </location>
</feature>
<organism evidence="16 17">
    <name type="scientific">Caenorhabditis angaria</name>
    <dbReference type="NCBI Taxonomy" id="860376"/>
    <lineage>
        <taxon>Eukaryota</taxon>
        <taxon>Metazoa</taxon>
        <taxon>Ecdysozoa</taxon>
        <taxon>Nematoda</taxon>
        <taxon>Chromadorea</taxon>
        <taxon>Rhabditida</taxon>
        <taxon>Rhabditina</taxon>
        <taxon>Rhabditomorpha</taxon>
        <taxon>Rhabditoidea</taxon>
        <taxon>Rhabditidae</taxon>
        <taxon>Peloderinae</taxon>
        <taxon>Caenorhabditis</taxon>
    </lineage>
</organism>
<proteinExistence type="inferred from homology"/>
<keyword evidence="10 12" id="KW-0119">Carbohydrate metabolism</keyword>
<dbReference type="Gene3D" id="3.30.428.10">
    <property type="entry name" value="HIT-like"/>
    <property type="match status" value="2"/>
</dbReference>
<evidence type="ECO:0000313" key="16">
    <source>
        <dbReference type="EMBL" id="CAI5444375.1"/>
    </source>
</evidence>
<dbReference type="InterPro" id="IPR036265">
    <property type="entry name" value="HIT-like_sf"/>
</dbReference>
<comment type="catalytic activity">
    <reaction evidence="1 12">
        <text>alpha-D-galactose 1-phosphate + UDP-alpha-D-glucose = alpha-D-glucose 1-phosphate + UDP-alpha-D-galactose</text>
        <dbReference type="Rhea" id="RHEA:13989"/>
        <dbReference type="ChEBI" id="CHEBI:58336"/>
        <dbReference type="ChEBI" id="CHEBI:58601"/>
        <dbReference type="ChEBI" id="CHEBI:58885"/>
        <dbReference type="ChEBI" id="CHEBI:66914"/>
        <dbReference type="EC" id="2.7.7.12"/>
    </reaction>
</comment>
<evidence type="ECO:0000256" key="4">
    <source>
        <dbReference type="ARBA" id="ARBA00010951"/>
    </source>
</evidence>
<keyword evidence="17" id="KW-1185">Reference proteome</keyword>
<evidence type="ECO:0000259" key="15">
    <source>
        <dbReference type="Pfam" id="PF02744"/>
    </source>
</evidence>
<evidence type="ECO:0000256" key="11">
    <source>
        <dbReference type="PIRSR" id="PIRSR000808-1"/>
    </source>
</evidence>
<evidence type="ECO:0000256" key="9">
    <source>
        <dbReference type="ARBA" id="ARBA00023144"/>
    </source>
</evidence>
<accession>A0A9P1IGU5</accession>
<dbReference type="InterPro" id="IPR005850">
    <property type="entry name" value="GalP_Utransf_C"/>
</dbReference>
<protein>
    <recommendedName>
        <fullName evidence="12">Galactose-1-phosphate uridylyltransferase</fullName>
        <ecNumber evidence="12">2.7.7.12</ecNumber>
    </recommendedName>
</protein>
<evidence type="ECO:0000256" key="7">
    <source>
        <dbReference type="ARBA" id="ARBA00022723"/>
    </source>
</evidence>
<evidence type="ECO:0000256" key="3">
    <source>
        <dbReference type="ARBA" id="ARBA00004947"/>
    </source>
</evidence>
<gene>
    <name evidence="16" type="ORF">CAMP_LOCUS7012</name>
</gene>
<dbReference type="InterPro" id="IPR001937">
    <property type="entry name" value="GalP_UDPtransf1"/>
</dbReference>
<comment type="cofactor">
    <cofactor evidence="2">
        <name>Zn(2+)</name>
        <dbReference type="ChEBI" id="CHEBI:29105"/>
    </cofactor>
</comment>
<keyword evidence="5 12" id="KW-0808">Transferase</keyword>
<dbReference type="Pfam" id="PF02744">
    <property type="entry name" value="GalP_UDP_tr_C"/>
    <property type="match status" value="1"/>
</dbReference>
<evidence type="ECO:0000256" key="8">
    <source>
        <dbReference type="ARBA" id="ARBA00022833"/>
    </source>
</evidence>
<comment type="pathway">
    <text evidence="3 12">Carbohydrate metabolism; galactose metabolism.</text>
</comment>
<dbReference type="OrthoDB" id="418412at2759"/>
<dbReference type="GO" id="GO:0008108">
    <property type="term" value="F:UDP-glucose:hexose-1-phosphate uridylyltransferase activity"/>
    <property type="evidence" value="ECO:0007669"/>
    <property type="project" value="UniProtKB-EC"/>
</dbReference>
<comment type="caution">
    <text evidence="16">The sequence shown here is derived from an EMBL/GenBank/DDBJ whole genome shotgun (WGS) entry which is preliminary data.</text>
</comment>
<dbReference type="NCBIfam" id="TIGR00209">
    <property type="entry name" value="galT_1"/>
    <property type="match status" value="1"/>
</dbReference>
<dbReference type="SUPFAM" id="SSF54197">
    <property type="entry name" value="HIT-like"/>
    <property type="match status" value="2"/>
</dbReference>
<dbReference type="PANTHER" id="PTHR11943">
    <property type="entry name" value="GALACTOSE-1-PHOSPHATE URIDYLYLTRANSFERASE"/>
    <property type="match status" value="1"/>
</dbReference>
<feature type="domain" description="Galactose-1-phosphate uridyl transferase C-terminal" evidence="15">
    <location>
        <begin position="180"/>
        <end position="343"/>
    </location>
</feature>
<dbReference type="InterPro" id="IPR005849">
    <property type="entry name" value="GalP_Utransf_N"/>
</dbReference>
<dbReference type="EMBL" id="CANHGI010000003">
    <property type="protein sequence ID" value="CAI5444375.1"/>
    <property type="molecule type" value="Genomic_DNA"/>
</dbReference>
<dbReference type="Proteomes" id="UP001152747">
    <property type="component" value="Unassembled WGS sequence"/>
</dbReference>
<dbReference type="InterPro" id="IPR019779">
    <property type="entry name" value="GalP_UDPtransf1_His-AS"/>
</dbReference>
<sequence>MSNNFRRFNILTEEWIIVAVNRINRPWQPEKGVKDLKEEPKAPMAQNPLAPGALRTSGRKNDGYLETYVFDNDFPSFTEFEKCAAEEINSDLYKQQEVRGTCKVICYHPNSDLTLATMPVESVRKVVQLWTELYLDLGSKYTWVQIFENRGAIVGCSNAHPHGQVWASDYLPTIPEKMMKSQKKFHEKHQKSMLLSYLDSEVAEKTRIVFRTQFWTVLVPFWAFWPYEIMILPNRKCSKFVDLSAAEKLELAEVVQKLLIKYDNIFECSFPYMMGWMSAPENEPGAEHFWQLHCSFYPPLLRSSKIPKFLAGYEVFAEKQRDISPEIAAETLRNMQDVHYTKKKKRSLI</sequence>